<evidence type="ECO:0000313" key="1">
    <source>
        <dbReference type="EMBL" id="URZ10948.1"/>
    </source>
</evidence>
<reference evidence="1 2" key="1">
    <citation type="submission" date="2022-04" db="EMBL/GenBank/DDBJ databases">
        <title>Genome sequence of C. roseum typestrain.</title>
        <authorList>
            <person name="Poehlein A."/>
            <person name="Schoch T."/>
            <person name="Duerre P."/>
            <person name="Daniel R."/>
        </authorList>
    </citation>
    <scope>NUCLEOTIDE SEQUENCE [LARGE SCALE GENOMIC DNA]</scope>
    <source>
        <strain evidence="1 2">DSM 7320</strain>
    </source>
</reference>
<dbReference type="Proteomes" id="UP000190951">
    <property type="component" value="Chromosome"/>
</dbReference>
<sequence length="52" mass="6416">MRAIIMASSNKDDWYRDKIGKTYKFIRKDTYFCYVDVNREIKKIRVNDCQIY</sequence>
<organism evidence="1 2">
    <name type="scientific">Clostridium felsineum</name>
    <dbReference type="NCBI Taxonomy" id="36839"/>
    <lineage>
        <taxon>Bacteria</taxon>
        <taxon>Bacillati</taxon>
        <taxon>Bacillota</taxon>
        <taxon>Clostridia</taxon>
        <taxon>Eubacteriales</taxon>
        <taxon>Clostridiaceae</taxon>
        <taxon>Clostridium</taxon>
    </lineage>
</organism>
<dbReference type="RefSeq" id="WP_176091518.1">
    <property type="nucleotide sequence ID" value="NZ_CP096983.1"/>
</dbReference>
<name>A0A1S8LDB5_9CLOT</name>
<keyword evidence="2" id="KW-1185">Reference proteome</keyword>
<evidence type="ECO:0000313" key="2">
    <source>
        <dbReference type="Proteomes" id="UP000190951"/>
    </source>
</evidence>
<proteinExistence type="predicted"/>
<dbReference type="AlphaFoldDB" id="A0A1S8LDB5"/>
<dbReference type="EMBL" id="CP096983">
    <property type="protein sequence ID" value="URZ10948.1"/>
    <property type="molecule type" value="Genomic_DNA"/>
</dbReference>
<gene>
    <name evidence="1" type="ORF">CROST_016640</name>
</gene>
<dbReference type="STRING" id="84029.CROST_11320"/>
<dbReference type="KEGG" id="crw:CROST_016640"/>
<accession>A0A1S8LDB5</accession>
<protein>
    <submittedName>
        <fullName evidence="1">Uncharacterized protein</fullName>
    </submittedName>
</protein>